<evidence type="ECO:0000256" key="2">
    <source>
        <dbReference type="ARBA" id="ARBA00022475"/>
    </source>
</evidence>
<dbReference type="EMBL" id="JAINVV010000004">
    <property type="protein sequence ID" value="MBY8822761.1"/>
    <property type="molecule type" value="Genomic_DNA"/>
</dbReference>
<evidence type="ECO:0000259" key="7">
    <source>
        <dbReference type="Pfam" id="PF01478"/>
    </source>
</evidence>
<evidence type="ECO:0000313" key="9">
    <source>
        <dbReference type="Proteomes" id="UP000706039"/>
    </source>
</evidence>
<feature type="domain" description="Prepilin type IV endopeptidase peptidase" evidence="7">
    <location>
        <begin position="13"/>
        <end position="117"/>
    </location>
</feature>
<dbReference type="Proteomes" id="UP000706039">
    <property type="component" value="Unassembled WGS sequence"/>
</dbReference>
<evidence type="ECO:0000313" key="8">
    <source>
        <dbReference type="EMBL" id="MBY8822761.1"/>
    </source>
</evidence>
<evidence type="ECO:0000256" key="6">
    <source>
        <dbReference type="SAM" id="Phobius"/>
    </source>
</evidence>
<gene>
    <name evidence="8" type="ORF">K7G82_10685</name>
</gene>
<evidence type="ECO:0000256" key="5">
    <source>
        <dbReference type="ARBA" id="ARBA00023136"/>
    </source>
</evidence>
<name>A0ABS7PN65_9SPHN</name>
<comment type="caution">
    <text evidence="8">The sequence shown here is derived from an EMBL/GenBank/DDBJ whole genome shotgun (WGS) entry which is preliminary data.</text>
</comment>
<evidence type="ECO:0000256" key="1">
    <source>
        <dbReference type="ARBA" id="ARBA00004651"/>
    </source>
</evidence>
<organism evidence="8 9">
    <name type="scientific">Sphingomonas colocasiae</name>
    <dbReference type="NCBI Taxonomy" id="1848973"/>
    <lineage>
        <taxon>Bacteria</taxon>
        <taxon>Pseudomonadati</taxon>
        <taxon>Pseudomonadota</taxon>
        <taxon>Alphaproteobacteria</taxon>
        <taxon>Sphingomonadales</taxon>
        <taxon>Sphingomonadaceae</taxon>
        <taxon>Sphingomonas</taxon>
    </lineage>
</organism>
<keyword evidence="8" id="KW-0378">Hydrolase</keyword>
<comment type="subcellular location">
    <subcellularLocation>
        <location evidence="1">Cell membrane</location>
        <topology evidence="1">Multi-pass membrane protein</topology>
    </subcellularLocation>
</comment>
<feature type="transmembrane region" description="Helical" evidence="6">
    <location>
        <begin position="34"/>
        <end position="55"/>
    </location>
</feature>
<dbReference type="InterPro" id="IPR000045">
    <property type="entry name" value="Prepilin_IV_endopep_pep"/>
</dbReference>
<protein>
    <submittedName>
        <fullName evidence="8">Prepilin peptidase</fullName>
        <ecNumber evidence="8">3.4.23.43</ecNumber>
    </submittedName>
</protein>
<evidence type="ECO:0000256" key="3">
    <source>
        <dbReference type="ARBA" id="ARBA00022692"/>
    </source>
</evidence>
<feature type="transmembrane region" description="Helical" evidence="6">
    <location>
        <begin position="62"/>
        <end position="81"/>
    </location>
</feature>
<proteinExistence type="predicted"/>
<reference evidence="8 9" key="1">
    <citation type="submission" date="2021-08" db="EMBL/GenBank/DDBJ databases">
        <authorList>
            <person name="Tuo L."/>
        </authorList>
    </citation>
    <scope>NUCLEOTIDE SEQUENCE [LARGE SCALE GENOMIC DNA]</scope>
    <source>
        <strain evidence="8 9">JCM 31229</strain>
    </source>
</reference>
<keyword evidence="5 6" id="KW-0472">Membrane</keyword>
<feature type="transmembrane region" description="Helical" evidence="6">
    <location>
        <begin position="134"/>
        <end position="153"/>
    </location>
</feature>
<keyword evidence="2" id="KW-1003">Cell membrane</keyword>
<dbReference type="GO" id="GO:0004190">
    <property type="term" value="F:aspartic-type endopeptidase activity"/>
    <property type="evidence" value="ECO:0007669"/>
    <property type="project" value="UniProtKB-EC"/>
</dbReference>
<keyword evidence="3 6" id="KW-0812">Transmembrane</keyword>
<feature type="transmembrane region" description="Helical" evidence="6">
    <location>
        <begin position="101"/>
        <end position="122"/>
    </location>
</feature>
<keyword evidence="9" id="KW-1185">Reference proteome</keyword>
<dbReference type="InterPro" id="IPR052218">
    <property type="entry name" value="Preflagellin_Peptidase"/>
</dbReference>
<evidence type="ECO:0000256" key="4">
    <source>
        <dbReference type="ARBA" id="ARBA00022989"/>
    </source>
</evidence>
<accession>A0ABS7PN65</accession>
<dbReference type="PANTHER" id="PTHR36506:SF1">
    <property type="entry name" value="PREFLAGELLIN PEPTIDASE"/>
    <property type="match status" value="1"/>
</dbReference>
<dbReference type="PANTHER" id="PTHR36506">
    <property type="entry name" value="PREFLAGELLIN PEPTIDASE"/>
    <property type="match status" value="1"/>
</dbReference>
<sequence>MTGGILAHVLVAALGCLLLVAVFTDLKGRTIEHWTVAAIALLAPFYWWTANYALWPDVAIQIGIAIGVFALFAGVYAIGMMGGGDVKLLAALALWLPIVPLFNMLFIMAIAGGVITLIALIFHKIRKLNGQIEVPYGVAIAIGGLWVMSEHYFNQFA</sequence>
<dbReference type="EC" id="3.4.23.43" evidence="8"/>
<keyword evidence="4 6" id="KW-1133">Transmembrane helix</keyword>
<dbReference type="Pfam" id="PF01478">
    <property type="entry name" value="Peptidase_A24"/>
    <property type="match status" value="1"/>
</dbReference>
<dbReference type="Gene3D" id="1.20.120.1220">
    <property type="match status" value="1"/>
</dbReference>